<keyword evidence="4" id="KW-0067">ATP-binding</keyword>
<dbReference type="PRINTS" id="PR01042">
    <property type="entry name" value="TRNASYNTHASP"/>
</dbReference>
<keyword evidence="10" id="KW-1185">Reference proteome</keyword>
<dbReference type="InterPro" id="IPR006195">
    <property type="entry name" value="aa-tRNA-synth_II"/>
</dbReference>
<dbReference type="STRING" id="1081109.A0A167XJC4"/>
<feature type="domain" description="Aminoacyl-transfer RNA synthetases class-II family profile" evidence="8">
    <location>
        <begin position="193"/>
        <end position="662"/>
    </location>
</feature>
<dbReference type="InterPro" id="IPR004364">
    <property type="entry name" value="Aa-tRNA-synt_II"/>
</dbReference>
<dbReference type="PANTHER" id="PTHR22594">
    <property type="entry name" value="ASPARTYL/LYSYL-TRNA SYNTHETASE"/>
    <property type="match status" value="1"/>
</dbReference>
<accession>A0A167XJC4</accession>
<keyword evidence="3" id="KW-0547">Nucleotide-binding</keyword>
<proteinExistence type="inferred from homology"/>
<dbReference type="Pfam" id="PF00152">
    <property type="entry name" value="tRNA-synt_2"/>
    <property type="match status" value="1"/>
</dbReference>
<dbReference type="PROSITE" id="PS50862">
    <property type="entry name" value="AA_TRNA_LIGASE_II"/>
    <property type="match status" value="1"/>
</dbReference>
<dbReference type="InterPro" id="IPR004115">
    <property type="entry name" value="GAD-like_sf"/>
</dbReference>
<dbReference type="Proteomes" id="UP000078544">
    <property type="component" value="Unassembled WGS sequence"/>
</dbReference>
<dbReference type="GO" id="GO:0005739">
    <property type="term" value="C:mitochondrion"/>
    <property type="evidence" value="ECO:0007669"/>
    <property type="project" value="TreeGrafter"/>
</dbReference>
<dbReference type="AlphaFoldDB" id="A0A167XJC4"/>
<keyword evidence="5" id="KW-0648">Protein biosynthesis</keyword>
<comment type="similarity">
    <text evidence="1">Belongs to the class-II aminoacyl-tRNA synthetase family. Type 1 subfamily.</text>
</comment>
<evidence type="ECO:0000256" key="2">
    <source>
        <dbReference type="ARBA" id="ARBA00022598"/>
    </source>
</evidence>
<evidence type="ECO:0000256" key="1">
    <source>
        <dbReference type="ARBA" id="ARBA00006303"/>
    </source>
</evidence>
<organism evidence="9 10">
    <name type="scientific">Moelleriella libera RCEF 2490</name>
    <dbReference type="NCBI Taxonomy" id="1081109"/>
    <lineage>
        <taxon>Eukaryota</taxon>
        <taxon>Fungi</taxon>
        <taxon>Dikarya</taxon>
        <taxon>Ascomycota</taxon>
        <taxon>Pezizomycotina</taxon>
        <taxon>Sordariomycetes</taxon>
        <taxon>Hypocreomycetidae</taxon>
        <taxon>Hypocreales</taxon>
        <taxon>Clavicipitaceae</taxon>
        <taxon>Moelleriella</taxon>
    </lineage>
</organism>
<comment type="caution">
    <text evidence="9">The sequence shown here is derived from an EMBL/GenBank/DDBJ whole genome shotgun (WGS) entry which is preliminary data.</text>
</comment>
<feature type="compositionally biased region" description="Polar residues" evidence="7">
    <location>
        <begin position="673"/>
        <end position="682"/>
    </location>
</feature>
<evidence type="ECO:0000256" key="3">
    <source>
        <dbReference type="ARBA" id="ARBA00022741"/>
    </source>
</evidence>
<evidence type="ECO:0000313" key="9">
    <source>
        <dbReference type="EMBL" id="KZZ90154.1"/>
    </source>
</evidence>
<dbReference type="InterPro" id="IPR002312">
    <property type="entry name" value="Asp/Asn-tRNA-synth_IIb"/>
</dbReference>
<dbReference type="InterPro" id="IPR004524">
    <property type="entry name" value="Asp-tRNA-ligase_1"/>
</dbReference>
<dbReference type="Gene3D" id="3.30.930.10">
    <property type="entry name" value="Bira Bifunctional Protein, Domain 2"/>
    <property type="match status" value="1"/>
</dbReference>
<sequence>MRIFARCGIKTRRVKPRLPYPCALQSEASRRSYSSQSPSHCASSQTEQKELLDLWSRFYDVNNLPSTKPDNVVTGFLGKRRNIGKHLSFADLTTTSGEVVQLCSHVDGDSSSHAAFRQIPAFAPVIATTQTAPLTPAAESAQNQDSAKRTLYLKDIRALNNVPKNLIVTPDVQFPQTRRHLQIRFHPELHARLKFRSWLKGQLSQQLLDKGFIDIETPTLFKSTSEGAREFLVPTRQRGSAYALSQSPQQYKQVLMASGIGRYMQWARCYRDEDLRADRQPEFSQLDMEWAFAGPAQVRQDVNDIISGSLSRLQPSKSYQDIRGARIPVVGGHHHRGHRSPADDSTHALTYLTFAESILAYGSDKPDLRIPNRIHSIEDTGPYSSFVGMITHHPDPLIEAFTFPLNECATSEVRKFVVDFMDNLPPALADNPDGKPQILIYDSRQPLCGFSSLGFEYEGVLARLSEGKELSDGDLVVFQARAKPRGQYCLGSTKLGDLRTALWKALVDRGFIEKPKLGDPKSLQFVWVTEFPMFKPVEEGEPGQGGAAGIAAAHHPFTAPLSAKDLELLFTNPLESKSAAYDLVLNGVEIGGGSQRIHVADVQEFIMRHVLKMSDARIQDFAHLFDALRSGCPPHAGFALGFDRLTALLTDTSTVRDVIAFPKTMKGEDPFVQSPSKLSNEQLGPYGLQLRGKP</sequence>
<dbReference type="GO" id="GO:0006422">
    <property type="term" value="P:aspartyl-tRNA aminoacylation"/>
    <property type="evidence" value="ECO:0007669"/>
    <property type="project" value="TreeGrafter"/>
</dbReference>
<evidence type="ECO:0000256" key="4">
    <source>
        <dbReference type="ARBA" id="ARBA00022840"/>
    </source>
</evidence>
<dbReference type="SUPFAM" id="SSF55681">
    <property type="entry name" value="Class II aaRS and biotin synthetases"/>
    <property type="match status" value="1"/>
</dbReference>
<dbReference type="Gene3D" id="3.30.1360.30">
    <property type="entry name" value="GAD-like domain"/>
    <property type="match status" value="1"/>
</dbReference>
<evidence type="ECO:0000256" key="5">
    <source>
        <dbReference type="ARBA" id="ARBA00022917"/>
    </source>
</evidence>
<dbReference type="GO" id="GO:0004815">
    <property type="term" value="F:aspartate-tRNA ligase activity"/>
    <property type="evidence" value="ECO:0007669"/>
    <property type="project" value="TreeGrafter"/>
</dbReference>
<dbReference type="EMBL" id="AZGY01000022">
    <property type="protein sequence ID" value="KZZ90154.1"/>
    <property type="molecule type" value="Genomic_DNA"/>
</dbReference>
<feature type="region of interest" description="Disordered" evidence="7">
    <location>
        <begin position="670"/>
        <end position="694"/>
    </location>
</feature>
<gene>
    <name evidence="9" type="ORF">AAL_07255</name>
</gene>
<dbReference type="InterPro" id="IPR045864">
    <property type="entry name" value="aa-tRNA-synth_II/BPL/LPL"/>
</dbReference>
<evidence type="ECO:0000313" key="10">
    <source>
        <dbReference type="Proteomes" id="UP000078544"/>
    </source>
</evidence>
<dbReference type="NCBIfam" id="TIGR00459">
    <property type="entry name" value="aspS_bact"/>
    <property type="match status" value="1"/>
</dbReference>
<name>A0A167XJC4_9HYPO</name>
<dbReference type="GO" id="GO:0005524">
    <property type="term" value="F:ATP binding"/>
    <property type="evidence" value="ECO:0007669"/>
    <property type="project" value="UniProtKB-KW"/>
</dbReference>
<evidence type="ECO:0000259" key="8">
    <source>
        <dbReference type="PROSITE" id="PS50862"/>
    </source>
</evidence>
<reference evidence="9 10" key="1">
    <citation type="journal article" date="2016" name="Genome Biol. Evol.">
        <title>Divergent and convergent evolution of fungal pathogenicity.</title>
        <authorList>
            <person name="Shang Y."/>
            <person name="Xiao G."/>
            <person name="Zheng P."/>
            <person name="Cen K."/>
            <person name="Zhan S."/>
            <person name="Wang C."/>
        </authorList>
    </citation>
    <scope>NUCLEOTIDE SEQUENCE [LARGE SCALE GENOMIC DNA]</scope>
    <source>
        <strain evidence="9 10">RCEF 2490</strain>
    </source>
</reference>
<protein>
    <submittedName>
        <fullName evidence="9">Aspartyl-tRNA synthetase, class IIb, bacterial/mitochondrial-type</fullName>
    </submittedName>
</protein>
<dbReference type="OrthoDB" id="439710at2759"/>
<keyword evidence="2" id="KW-0436">Ligase</keyword>
<dbReference type="PANTHER" id="PTHR22594:SF5">
    <property type="entry name" value="ASPARTATE--TRNA LIGASE, MITOCHONDRIAL"/>
    <property type="match status" value="1"/>
</dbReference>
<keyword evidence="6 9" id="KW-0030">Aminoacyl-tRNA synthetase</keyword>
<evidence type="ECO:0000256" key="7">
    <source>
        <dbReference type="SAM" id="MobiDB-lite"/>
    </source>
</evidence>
<evidence type="ECO:0000256" key="6">
    <source>
        <dbReference type="ARBA" id="ARBA00023146"/>
    </source>
</evidence>